<reference evidence="1 2" key="1">
    <citation type="journal article" date="2010" name="J. Bacteriol.">
        <title>Complete Genome Sequence of Cronobacter turicensis LMG 23827, a foodborne pathogen causing deaths in neonates.</title>
        <authorList>
            <person name="Stephan R."/>
            <person name="Lehner A."/>
            <person name="Tischler P."/>
            <person name="Rattei T."/>
        </authorList>
    </citation>
    <scope>NUCLEOTIDE SEQUENCE [LARGE SCALE GENOMIC DNA]</scope>
    <source>
        <strain evidence="2">DSM 18703 / CCUG 55852 / LMG 23827 / z3032</strain>
    </source>
</reference>
<keyword evidence="2" id="KW-1185">Reference proteome</keyword>
<reference evidence="2" key="2">
    <citation type="journal article" date="2011" name="J. Bacteriol.">
        <title>Complete genome sequence of Cronobacter turicensis LMG 23827, a food-borne pathogen causing deaths in neonates.</title>
        <authorList>
            <person name="Stephan R."/>
            <person name="Lehner A."/>
            <person name="Tischler P."/>
            <person name="Rattei T."/>
        </authorList>
    </citation>
    <scope>NUCLEOTIDE SEQUENCE [LARGE SCALE GENOMIC DNA]</scope>
    <source>
        <strain evidence="2">DSM 18703 / CCUG 55852 / LMG 23827 / z3032</strain>
    </source>
</reference>
<evidence type="ECO:0000313" key="1">
    <source>
        <dbReference type="EMBL" id="CBA34074.1"/>
    </source>
</evidence>
<dbReference type="EMBL" id="FN543093">
    <property type="protein sequence ID" value="CBA34074.1"/>
    <property type="molecule type" value="Genomic_DNA"/>
</dbReference>
<dbReference type="AlphaFoldDB" id="C9Y1E6"/>
<organism evidence="1 2">
    <name type="scientific">Cronobacter turicensis (strain DSM 18703 / CCUG 55852 / LMG 23827 / z3032)</name>
    <dbReference type="NCBI Taxonomy" id="693216"/>
    <lineage>
        <taxon>Bacteria</taxon>
        <taxon>Pseudomonadati</taxon>
        <taxon>Pseudomonadota</taxon>
        <taxon>Gammaproteobacteria</taxon>
        <taxon>Enterobacterales</taxon>
        <taxon>Enterobacteriaceae</taxon>
        <taxon>Cronobacter</taxon>
    </lineage>
</organism>
<gene>
    <name evidence="1" type="ordered locus">Ctu_37570</name>
</gene>
<sequence>MLYIKNICVILLYSNSYYFYFIQKKQGNCFLITDNHSR</sequence>
<dbReference type="HOGENOM" id="CLU_3332994_0_0_6"/>
<protein>
    <submittedName>
        <fullName evidence="1">Uncharacterized protein</fullName>
    </submittedName>
</protein>
<accession>C9Y1E6</accession>
<name>C9Y1E6_CROTZ</name>
<evidence type="ECO:0000313" key="2">
    <source>
        <dbReference type="Proteomes" id="UP000002069"/>
    </source>
</evidence>
<proteinExistence type="predicted"/>
<dbReference type="Proteomes" id="UP000002069">
    <property type="component" value="Chromosome"/>
</dbReference>
<dbReference type="KEGG" id="ctu:CTU_37570"/>